<dbReference type="EMBL" id="BJVI01000061">
    <property type="protein sequence ID" value="GEL20213.1"/>
    <property type="molecule type" value="Genomic_DNA"/>
</dbReference>
<dbReference type="AlphaFoldDB" id="A0A511D6Z0"/>
<evidence type="ECO:0000313" key="3">
    <source>
        <dbReference type="Proteomes" id="UP000321328"/>
    </source>
</evidence>
<comment type="caution">
    <text evidence="2">The sequence shown here is derived from an EMBL/GenBank/DDBJ whole genome shotgun (WGS) entry which is preliminary data.</text>
</comment>
<gene>
    <name evidence="2" type="ORF">PA7_40500</name>
</gene>
<proteinExistence type="predicted"/>
<name>A0A511D6Z0_9PSEU</name>
<dbReference type="RefSeq" id="WP_147201249.1">
    <property type="nucleotide sequence ID" value="NZ_AUII01000042.1"/>
</dbReference>
<reference evidence="2 3" key="1">
    <citation type="submission" date="2019-07" db="EMBL/GenBank/DDBJ databases">
        <title>Whole genome shotgun sequence of Pseudonocardia asaccharolytica NBRC 16224.</title>
        <authorList>
            <person name="Hosoyama A."/>
            <person name="Uohara A."/>
            <person name="Ohji S."/>
            <person name="Ichikawa N."/>
        </authorList>
    </citation>
    <scope>NUCLEOTIDE SEQUENCE [LARGE SCALE GENOMIC DNA]</scope>
    <source>
        <strain evidence="2 3">NBRC 16224</strain>
    </source>
</reference>
<keyword evidence="3" id="KW-1185">Reference proteome</keyword>
<feature type="compositionally biased region" description="Low complexity" evidence="1">
    <location>
        <begin position="96"/>
        <end position="126"/>
    </location>
</feature>
<dbReference type="Proteomes" id="UP000321328">
    <property type="component" value="Unassembled WGS sequence"/>
</dbReference>
<feature type="region of interest" description="Disordered" evidence="1">
    <location>
        <begin position="83"/>
        <end position="151"/>
    </location>
</feature>
<evidence type="ECO:0000313" key="2">
    <source>
        <dbReference type="EMBL" id="GEL20213.1"/>
    </source>
</evidence>
<dbReference type="OrthoDB" id="3699454at2"/>
<organism evidence="2 3">
    <name type="scientific">Pseudonocardia asaccharolytica DSM 44247 = NBRC 16224</name>
    <dbReference type="NCBI Taxonomy" id="1123024"/>
    <lineage>
        <taxon>Bacteria</taxon>
        <taxon>Bacillati</taxon>
        <taxon>Actinomycetota</taxon>
        <taxon>Actinomycetes</taxon>
        <taxon>Pseudonocardiales</taxon>
        <taxon>Pseudonocardiaceae</taxon>
        <taxon>Pseudonocardia</taxon>
    </lineage>
</organism>
<sequence length="169" mass="17015">MPAPDGKTLCGAHIRATTADTTAGVGGTVQAVVRPDGLPIWTSAVTEGHTHDLTAARNGSVLGALDWAVSRLRLPTLAEAATRAPVGVSTPRSGNPATGRPSAPTTRPTTRCCAAPAPAANAASPCWSDAGERSSTSPLAPAESPTSSKLHSCSPNSSIATYAFFAEIT</sequence>
<feature type="compositionally biased region" description="Polar residues" evidence="1">
    <location>
        <begin position="133"/>
        <end position="151"/>
    </location>
</feature>
<protein>
    <submittedName>
        <fullName evidence="2">Uncharacterized protein</fullName>
    </submittedName>
</protein>
<evidence type="ECO:0000256" key="1">
    <source>
        <dbReference type="SAM" id="MobiDB-lite"/>
    </source>
</evidence>
<accession>A0A511D6Z0</accession>